<dbReference type="AlphaFoldDB" id="A0A7D5GGJ1"/>
<gene>
    <name evidence="2" type="ORF">HUG10_17250</name>
</gene>
<dbReference type="Proteomes" id="UP000509750">
    <property type="component" value="Chromosome"/>
</dbReference>
<proteinExistence type="predicted"/>
<dbReference type="InterPro" id="IPR044561">
    <property type="entry name" value="ACT_ThrD-II-like"/>
</dbReference>
<dbReference type="SUPFAM" id="SSF55021">
    <property type="entry name" value="ACT-like"/>
    <property type="match status" value="1"/>
</dbReference>
<protein>
    <submittedName>
        <fullName evidence="2">Amino acid-binding protein</fullName>
    </submittedName>
</protein>
<reference evidence="2 3" key="1">
    <citation type="submission" date="2020-07" db="EMBL/GenBank/DDBJ databases">
        <title>Gai3-2, isolated from salt lake.</title>
        <authorList>
            <person name="Cui H."/>
            <person name="Shi X."/>
        </authorList>
    </citation>
    <scope>NUCLEOTIDE SEQUENCE [LARGE SCALE GENOMIC DNA]</scope>
    <source>
        <strain evidence="2 3">Gai3-2</strain>
    </source>
</reference>
<keyword evidence="3" id="KW-1185">Reference proteome</keyword>
<dbReference type="InterPro" id="IPR045865">
    <property type="entry name" value="ACT-like_dom_sf"/>
</dbReference>
<dbReference type="RefSeq" id="WP_179170742.1">
    <property type="nucleotide sequence ID" value="NZ_CP058529.1"/>
</dbReference>
<accession>A0A7D5GGJ1</accession>
<sequence>MPSDPASAPDERPPSVPATRTGGGNPATDENSRTGVESPRTDGGDTPVAHTVRIELVDEPGQLLAALKPIAENGGNLLSVFHERGNITPRGRIPVAVDVECPPDRFETILDALRENGVNVIRAGAEEFGAEVTVVLVGHLIDTDLSDTLRRLADCTNATVADLELSAPAGAGSDEQSSARLRLRTRQGETTDVLETVRSVADDKGIHVIEPMEGSQ</sequence>
<evidence type="ECO:0000313" key="3">
    <source>
        <dbReference type="Proteomes" id="UP000509750"/>
    </source>
</evidence>
<name>A0A7D5GGJ1_9EURY</name>
<dbReference type="GeneID" id="56030617"/>
<feature type="region of interest" description="Disordered" evidence="1">
    <location>
        <begin position="168"/>
        <end position="187"/>
    </location>
</feature>
<evidence type="ECO:0000256" key="1">
    <source>
        <dbReference type="SAM" id="MobiDB-lite"/>
    </source>
</evidence>
<feature type="region of interest" description="Disordered" evidence="1">
    <location>
        <begin position="1"/>
        <end position="46"/>
    </location>
</feature>
<dbReference type="KEGG" id="halg:HUG10_17250"/>
<dbReference type="EMBL" id="CP058529">
    <property type="protein sequence ID" value="QLG29168.1"/>
    <property type="molecule type" value="Genomic_DNA"/>
</dbReference>
<dbReference type="CDD" id="cd04886">
    <property type="entry name" value="ACT_ThrD-II-like"/>
    <property type="match status" value="1"/>
</dbReference>
<organism evidence="2 3">
    <name type="scientific">Halorarum halophilum</name>
    <dbReference type="NCBI Taxonomy" id="2743090"/>
    <lineage>
        <taxon>Archaea</taxon>
        <taxon>Methanobacteriati</taxon>
        <taxon>Methanobacteriota</taxon>
        <taxon>Stenosarchaea group</taxon>
        <taxon>Halobacteria</taxon>
        <taxon>Halobacteriales</taxon>
        <taxon>Haloferacaceae</taxon>
        <taxon>Halorarum</taxon>
    </lineage>
</organism>
<evidence type="ECO:0000313" key="2">
    <source>
        <dbReference type="EMBL" id="QLG29168.1"/>
    </source>
</evidence>